<dbReference type="AlphaFoldDB" id="A0AAD9A552"/>
<sequence>MPEVHITGTFKNPVQPTFIPVSVTYTRTECLEALTSLDTNFDYVHCRRLWEAIKVPEQYFGQVYDRLRPGGNMQHEVISWLSRCNWSIPKTPSSLIEWGGTLQRVMNEGAGELESARIQSHLENAGFVDVSEEAIKFSLQDGDIAAGGWFKFGLLTLLRARDLAPLPWLNPCRQSIIGTRFYSQPWLTLLEDIDKFVAVVEEEIKTVDVHFEMRIWRARKPADK</sequence>
<name>A0AAD9A552_9PEZI</name>
<protein>
    <submittedName>
        <fullName evidence="1">Methyltransferase domain-containing protein</fullName>
    </submittedName>
</protein>
<evidence type="ECO:0000313" key="2">
    <source>
        <dbReference type="Proteomes" id="UP001243330"/>
    </source>
</evidence>
<dbReference type="SUPFAM" id="SSF53335">
    <property type="entry name" value="S-adenosyl-L-methionine-dependent methyltransferases"/>
    <property type="match status" value="1"/>
</dbReference>
<dbReference type="InterPro" id="IPR029063">
    <property type="entry name" value="SAM-dependent_MTases_sf"/>
</dbReference>
<dbReference type="Pfam" id="PF13489">
    <property type="entry name" value="Methyltransf_23"/>
    <property type="match status" value="1"/>
</dbReference>
<comment type="caution">
    <text evidence="1">The sequence shown here is derived from an EMBL/GenBank/DDBJ whole genome shotgun (WGS) entry which is preliminary data.</text>
</comment>
<dbReference type="EMBL" id="JAQOWY010000575">
    <property type="protein sequence ID" value="KAK1840292.1"/>
    <property type="molecule type" value="Genomic_DNA"/>
</dbReference>
<evidence type="ECO:0000313" key="1">
    <source>
        <dbReference type="EMBL" id="KAK1840292.1"/>
    </source>
</evidence>
<proteinExistence type="predicted"/>
<dbReference type="Proteomes" id="UP001243330">
    <property type="component" value="Unassembled WGS sequence"/>
</dbReference>
<organism evidence="1 2">
    <name type="scientific">Colletotrichum chrysophilum</name>
    <dbReference type="NCBI Taxonomy" id="1836956"/>
    <lineage>
        <taxon>Eukaryota</taxon>
        <taxon>Fungi</taxon>
        <taxon>Dikarya</taxon>
        <taxon>Ascomycota</taxon>
        <taxon>Pezizomycotina</taxon>
        <taxon>Sordariomycetes</taxon>
        <taxon>Hypocreomycetidae</taxon>
        <taxon>Glomerellales</taxon>
        <taxon>Glomerellaceae</taxon>
        <taxon>Colletotrichum</taxon>
        <taxon>Colletotrichum gloeosporioides species complex</taxon>
    </lineage>
</organism>
<dbReference type="GO" id="GO:0032259">
    <property type="term" value="P:methylation"/>
    <property type="evidence" value="ECO:0007669"/>
    <property type="project" value="UniProtKB-KW"/>
</dbReference>
<keyword evidence="2" id="KW-1185">Reference proteome</keyword>
<keyword evidence="1" id="KW-0489">Methyltransferase</keyword>
<reference evidence="1" key="1">
    <citation type="submission" date="2023-01" db="EMBL/GenBank/DDBJ databases">
        <title>Colletotrichum chrysophilum M932 genome sequence.</title>
        <authorList>
            <person name="Baroncelli R."/>
        </authorList>
    </citation>
    <scope>NUCLEOTIDE SEQUENCE</scope>
    <source>
        <strain evidence="1">M932</strain>
    </source>
</reference>
<gene>
    <name evidence="1" type="ORF">CCHR01_17092</name>
</gene>
<accession>A0AAD9A552</accession>
<dbReference type="Gene3D" id="3.40.50.150">
    <property type="entry name" value="Vaccinia Virus protein VP39"/>
    <property type="match status" value="1"/>
</dbReference>
<dbReference type="GO" id="GO:0008168">
    <property type="term" value="F:methyltransferase activity"/>
    <property type="evidence" value="ECO:0007669"/>
    <property type="project" value="UniProtKB-KW"/>
</dbReference>
<keyword evidence="1" id="KW-0808">Transferase</keyword>